<accession>A0ABU9HBE9</accession>
<dbReference type="GO" id="GO:0004519">
    <property type="term" value="F:endonuclease activity"/>
    <property type="evidence" value="ECO:0007669"/>
    <property type="project" value="UniProtKB-KW"/>
</dbReference>
<reference evidence="3 4" key="1">
    <citation type="submission" date="2024-02" db="EMBL/GenBank/DDBJ databases">
        <title>Bacteria isolated from the canopy kelp, Nereocystis luetkeana.</title>
        <authorList>
            <person name="Pfister C.A."/>
            <person name="Younker I.T."/>
            <person name="Light S.H."/>
        </authorList>
    </citation>
    <scope>NUCLEOTIDE SEQUENCE [LARGE SCALE GENOMIC DNA]</scope>
    <source>
        <strain evidence="3 4">TI.2.07</strain>
    </source>
</reference>
<sequence>MFEVSIILLTSIMLGVTFAPLLPTNHWLSRVWEFPRVQIAVITVSLTIASFYIAPPIMQITFMIINGLLSAYQIAWIFPYTKLYPIQVRKASSANAQSIKIMTSNVLMTNRSADKLIELVNLHQPDVLVTLETDMWWQKALEPIHNDYLHRVNQPLDNLYGMHLYSKFVLEDVQLLHLIEEGIPSIHCYLVLKSGIKIKCHFLHPAPPSPTENTTSTPRDRELLVIAKKVAGQTEPIIVTGDLNDVAWSPTTRAFRQISGLKDPRMGRGMFNTFHASYPFLRWPLDHIFHSEHFELGAIHRMPSIDSDHFPLLSELVYVGKK</sequence>
<keyword evidence="1" id="KW-0472">Membrane</keyword>
<keyword evidence="1" id="KW-0812">Transmembrane</keyword>
<evidence type="ECO:0000256" key="1">
    <source>
        <dbReference type="SAM" id="Phobius"/>
    </source>
</evidence>
<keyword evidence="3" id="KW-0378">Hydrolase</keyword>
<feature type="transmembrane region" description="Helical" evidence="1">
    <location>
        <begin position="34"/>
        <end position="54"/>
    </location>
</feature>
<keyword evidence="3" id="KW-0540">Nuclease</keyword>
<comment type="caution">
    <text evidence="3">The sequence shown here is derived from an EMBL/GenBank/DDBJ whole genome shotgun (WGS) entry which is preliminary data.</text>
</comment>
<dbReference type="RefSeq" id="WP_341627761.1">
    <property type="nucleotide sequence ID" value="NZ_JBAKBA010000016.1"/>
</dbReference>
<proteinExistence type="predicted"/>
<dbReference type="InterPro" id="IPR036691">
    <property type="entry name" value="Endo/exonu/phosph_ase_sf"/>
</dbReference>
<gene>
    <name evidence="3" type="ORF">V6255_08530</name>
</gene>
<evidence type="ECO:0000313" key="3">
    <source>
        <dbReference type="EMBL" id="MEL0659184.1"/>
    </source>
</evidence>
<feature type="transmembrane region" description="Helical" evidence="1">
    <location>
        <begin position="6"/>
        <end position="22"/>
    </location>
</feature>
<feature type="transmembrane region" description="Helical" evidence="1">
    <location>
        <begin position="60"/>
        <end position="80"/>
    </location>
</feature>
<feature type="domain" description="Endonuclease/exonuclease/phosphatase" evidence="2">
    <location>
        <begin position="102"/>
        <end position="309"/>
    </location>
</feature>
<keyword evidence="3" id="KW-0255">Endonuclease</keyword>
<protein>
    <submittedName>
        <fullName evidence="3">Endonuclease/exonuclease/phosphatase family protein</fullName>
    </submittedName>
</protein>
<dbReference type="SUPFAM" id="SSF56219">
    <property type="entry name" value="DNase I-like"/>
    <property type="match status" value="1"/>
</dbReference>
<keyword evidence="4" id="KW-1185">Reference proteome</keyword>
<keyword evidence="1" id="KW-1133">Transmembrane helix</keyword>
<evidence type="ECO:0000313" key="4">
    <source>
        <dbReference type="Proteomes" id="UP001366060"/>
    </source>
</evidence>
<dbReference type="Gene3D" id="3.60.10.10">
    <property type="entry name" value="Endonuclease/exonuclease/phosphatase"/>
    <property type="match status" value="1"/>
</dbReference>
<evidence type="ECO:0000259" key="2">
    <source>
        <dbReference type="Pfam" id="PF03372"/>
    </source>
</evidence>
<dbReference type="Proteomes" id="UP001366060">
    <property type="component" value="Unassembled WGS sequence"/>
</dbReference>
<dbReference type="InterPro" id="IPR005135">
    <property type="entry name" value="Endo/exonuclease/phosphatase"/>
</dbReference>
<dbReference type="Pfam" id="PF03372">
    <property type="entry name" value="Exo_endo_phos"/>
    <property type="match status" value="1"/>
</dbReference>
<organism evidence="3 4">
    <name type="scientific">Psychromonas arctica</name>
    <dbReference type="NCBI Taxonomy" id="168275"/>
    <lineage>
        <taxon>Bacteria</taxon>
        <taxon>Pseudomonadati</taxon>
        <taxon>Pseudomonadota</taxon>
        <taxon>Gammaproteobacteria</taxon>
        <taxon>Alteromonadales</taxon>
        <taxon>Psychromonadaceae</taxon>
        <taxon>Psychromonas</taxon>
    </lineage>
</organism>
<dbReference type="EMBL" id="JBAKBA010000016">
    <property type="protein sequence ID" value="MEL0659184.1"/>
    <property type="molecule type" value="Genomic_DNA"/>
</dbReference>
<name>A0ABU9HBE9_9GAMM</name>